<evidence type="ECO:0000313" key="3">
    <source>
        <dbReference type="Proteomes" id="UP000070195"/>
    </source>
</evidence>
<keyword evidence="3" id="KW-1185">Reference proteome</keyword>
<protein>
    <submittedName>
        <fullName evidence="2">Uncharacterized protein</fullName>
    </submittedName>
</protein>
<gene>
    <name evidence="2" type="ORF">AKJ63_01285</name>
</gene>
<keyword evidence="1" id="KW-1133">Transmembrane helix</keyword>
<name>A0A133UBL2_9EURY</name>
<keyword evidence="1" id="KW-0472">Membrane</keyword>
<feature type="transmembrane region" description="Helical" evidence="1">
    <location>
        <begin position="12"/>
        <end position="29"/>
    </location>
</feature>
<reference evidence="2 3" key="1">
    <citation type="journal article" date="2016" name="Sci. Rep.">
        <title>Metabolic traits of an uncultured archaeal lineage -MSBL1- from brine pools of the Red Sea.</title>
        <authorList>
            <person name="Mwirichia R."/>
            <person name="Alam I."/>
            <person name="Rashid M."/>
            <person name="Vinu M."/>
            <person name="Ba-Alawi W."/>
            <person name="Anthony Kamau A."/>
            <person name="Kamanda Ngugi D."/>
            <person name="Goker M."/>
            <person name="Klenk H.P."/>
            <person name="Bajic V."/>
            <person name="Stingl U."/>
        </authorList>
    </citation>
    <scope>NUCLEOTIDE SEQUENCE [LARGE SCALE GENOMIC DNA]</scope>
    <source>
        <strain evidence="2">SCGC-AAA259D18</strain>
    </source>
</reference>
<sequence length="191" mass="22092">MQPTDRKKFQIIVVMALTILVVTTVFLVYRNQSNNKSSAYPKVFPVENAVFVYKVDSLSKLMGKRVGNITYEVTEVSENTYTIKKTVSENLDIFFDNGIKTLRNDVSFMWSQVIENGKIVENRIIERKIDSERIGMVLLHYKYQGKFENGAENIDLWKLKSINVPIFVQRSIPGGRTTAELVETNYEYLKF</sequence>
<accession>A0A133UBL2</accession>
<keyword evidence="1" id="KW-0812">Transmembrane</keyword>
<comment type="caution">
    <text evidence="2">The sequence shown here is derived from an EMBL/GenBank/DDBJ whole genome shotgun (WGS) entry which is preliminary data.</text>
</comment>
<proteinExistence type="predicted"/>
<dbReference type="EMBL" id="LHXM01000020">
    <property type="protein sequence ID" value="KXA91554.1"/>
    <property type="molecule type" value="Genomic_DNA"/>
</dbReference>
<evidence type="ECO:0000313" key="2">
    <source>
        <dbReference type="EMBL" id="KXA91554.1"/>
    </source>
</evidence>
<organism evidence="2 3">
    <name type="scientific">candidate division MSBL1 archaeon SCGC-AAA259D18</name>
    <dbReference type="NCBI Taxonomy" id="1698262"/>
    <lineage>
        <taxon>Archaea</taxon>
        <taxon>Methanobacteriati</taxon>
        <taxon>Methanobacteriota</taxon>
        <taxon>candidate division MSBL1</taxon>
    </lineage>
</organism>
<evidence type="ECO:0000256" key="1">
    <source>
        <dbReference type="SAM" id="Phobius"/>
    </source>
</evidence>
<dbReference type="AlphaFoldDB" id="A0A133UBL2"/>
<dbReference type="Proteomes" id="UP000070195">
    <property type="component" value="Unassembled WGS sequence"/>
</dbReference>